<keyword evidence="3 7" id="KW-0812">Transmembrane</keyword>
<dbReference type="GO" id="GO:0005886">
    <property type="term" value="C:plasma membrane"/>
    <property type="evidence" value="ECO:0007669"/>
    <property type="project" value="UniProtKB-SubCell"/>
</dbReference>
<feature type="region of interest" description="Disordered" evidence="6">
    <location>
        <begin position="1"/>
        <end position="21"/>
    </location>
</feature>
<dbReference type="PROSITE" id="PS50850">
    <property type="entry name" value="MFS"/>
    <property type="match status" value="1"/>
</dbReference>
<evidence type="ECO:0000256" key="1">
    <source>
        <dbReference type="ARBA" id="ARBA00004651"/>
    </source>
</evidence>
<feature type="transmembrane region" description="Helical" evidence="7">
    <location>
        <begin position="278"/>
        <end position="300"/>
    </location>
</feature>
<dbReference type="GO" id="GO:0022857">
    <property type="term" value="F:transmembrane transporter activity"/>
    <property type="evidence" value="ECO:0007669"/>
    <property type="project" value="InterPro"/>
</dbReference>
<dbReference type="CDD" id="cd06173">
    <property type="entry name" value="MFS_MefA_like"/>
    <property type="match status" value="1"/>
</dbReference>
<reference evidence="9" key="2">
    <citation type="journal article" date="2021" name="PeerJ">
        <title>Extensive microbial diversity within the chicken gut microbiome revealed by metagenomics and culture.</title>
        <authorList>
            <person name="Gilroy R."/>
            <person name="Ravi A."/>
            <person name="Getino M."/>
            <person name="Pursley I."/>
            <person name="Horton D.L."/>
            <person name="Alikhan N.F."/>
            <person name="Baker D."/>
            <person name="Gharbi K."/>
            <person name="Hall N."/>
            <person name="Watson M."/>
            <person name="Adriaenssens E.M."/>
            <person name="Foster-Nyarko E."/>
            <person name="Jarju S."/>
            <person name="Secka A."/>
            <person name="Antonio M."/>
            <person name="Oren A."/>
            <person name="Chaudhuri R.R."/>
            <person name="La Ragione R."/>
            <person name="Hildebrand F."/>
            <person name="Pallen M.J."/>
        </authorList>
    </citation>
    <scope>NUCLEOTIDE SEQUENCE</scope>
    <source>
        <strain evidence="9">ChiGjej1B1-24693</strain>
    </source>
</reference>
<dbReference type="AlphaFoldDB" id="A0A9D1GYH2"/>
<dbReference type="Proteomes" id="UP000886842">
    <property type="component" value="Unassembled WGS sequence"/>
</dbReference>
<evidence type="ECO:0000256" key="6">
    <source>
        <dbReference type="SAM" id="MobiDB-lite"/>
    </source>
</evidence>
<keyword evidence="4 7" id="KW-1133">Transmembrane helix</keyword>
<dbReference type="InterPro" id="IPR011701">
    <property type="entry name" value="MFS"/>
</dbReference>
<feature type="transmembrane region" description="Helical" evidence="7">
    <location>
        <begin position="365"/>
        <end position="385"/>
    </location>
</feature>
<comment type="subcellular location">
    <subcellularLocation>
        <location evidence="1">Cell membrane</location>
        <topology evidence="1">Multi-pass membrane protein</topology>
    </subcellularLocation>
</comment>
<evidence type="ECO:0000256" key="4">
    <source>
        <dbReference type="ARBA" id="ARBA00022989"/>
    </source>
</evidence>
<proteinExistence type="predicted"/>
<evidence type="ECO:0000256" key="7">
    <source>
        <dbReference type="SAM" id="Phobius"/>
    </source>
</evidence>
<feature type="domain" description="Major facilitator superfamily (MFS) profile" evidence="8">
    <location>
        <begin position="32"/>
        <end position="418"/>
    </location>
</feature>
<feature type="transmembrane region" description="Helical" evidence="7">
    <location>
        <begin position="64"/>
        <end position="86"/>
    </location>
</feature>
<dbReference type="PANTHER" id="PTHR23513">
    <property type="entry name" value="INTEGRAL MEMBRANE EFFLUX PROTEIN-RELATED"/>
    <property type="match status" value="1"/>
</dbReference>
<evidence type="ECO:0000256" key="3">
    <source>
        <dbReference type="ARBA" id="ARBA00022692"/>
    </source>
</evidence>
<feature type="transmembrane region" description="Helical" evidence="7">
    <location>
        <begin position="307"/>
        <end position="324"/>
    </location>
</feature>
<evidence type="ECO:0000313" key="10">
    <source>
        <dbReference type="Proteomes" id="UP000886842"/>
    </source>
</evidence>
<evidence type="ECO:0000259" key="8">
    <source>
        <dbReference type="PROSITE" id="PS50850"/>
    </source>
</evidence>
<dbReference type="InterPro" id="IPR020846">
    <property type="entry name" value="MFS_dom"/>
</dbReference>
<feature type="transmembrane region" description="Helical" evidence="7">
    <location>
        <begin position="240"/>
        <end position="266"/>
    </location>
</feature>
<evidence type="ECO:0000256" key="2">
    <source>
        <dbReference type="ARBA" id="ARBA00022475"/>
    </source>
</evidence>
<reference evidence="9" key="1">
    <citation type="submission" date="2020-10" db="EMBL/GenBank/DDBJ databases">
        <authorList>
            <person name="Gilroy R."/>
        </authorList>
    </citation>
    <scope>NUCLEOTIDE SEQUENCE</scope>
    <source>
        <strain evidence="9">ChiGjej1B1-24693</strain>
    </source>
</reference>
<dbReference type="Pfam" id="PF07690">
    <property type="entry name" value="MFS_1"/>
    <property type="match status" value="1"/>
</dbReference>
<dbReference type="PANTHER" id="PTHR23513:SF6">
    <property type="entry name" value="MAJOR FACILITATOR SUPERFAMILY ASSOCIATED DOMAIN-CONTAINING PROTEIN"/>
    <property type="match status" value="1"/>
</dbReference>
<keyword evidence="5 7" id="KW-0472">Membrane</keyword>
<dbReference type="SUPFAM" id="SSF103473">
    <property type="entry name" value="MFS general substrate transporter"/>
    <property type="match status" value="1"/>
</dbReference>
<dbReference type="Gene3D" id="1.20.1250.20">
    <property type="entry name" value="MFS general substrate transporter like domains"/>
    <property type="match status" value="1"/>
</dbReference>
<dbReference type="EMBL" id="DVLP01000291">
    <property type="protein sequence ID" value="HIT75861.1"/>
    <property type="molecule type" value="Genomic_DNA"/>
</dbReference>
<feature type="transmembrane region" description="Helical" evidence="7">
    <location>
        <begin position="330"/>
        <end position="353"/>
    </location>
</feature>
<organism evidence="9 10">
    <name type="scientific">Candidatus Avipropionibacterium avicola</name>
    <dbReference type="NCBI Taxonomy" id="2840701"/>
    <lineage>
        <taxon>Bacteria</taxon>
        <taxon>Bacillati</taxon>
        <taxon>Actinomycetota</taxon>
        <taxon>Actinomycetes</taxon>
        <taxon>Propionibacteriales</taxon>
        <taxon>Propionibacteriaceae</taxon>
        <taxon>Propionibacteriaceae incertae sedis</taxon>
        <taxon>Candidatus Avipropionibacterium</taxon>
    </lineage>
</organism>
<protein>
    <submittedName>
        <fullName evidence="9">MFS transporter</fullName>
    </submittedName>
</protein>
<feature type="compositionally biased region" description="Low complexity" evidence="6">
    <location>
        <begin position="12"/>
        <end position="21"/>
    </location>
</feature>
<gene>
    <name evidence="9" type="ORF">IAA98_09765</name>
</gene>
<name>A0A9D1GYH2_9ACTN</name>
<comment type="caution">
    <text evidence="9">The sequence shown here is derived from an EMBL/GenBank/DDBJ whole genome shotgun (WGS) entry which is preliminary data.</text>
</comment>
<feature type="transmembrane region" description="Helical" evidence="7">
    <location>
        <begin position="391"/>
        <end position="414"/>
    </location>
</feature>
<evidence type="ECO:0000256" key="5">
    <source>
        <dbReference type="ARBA" id="ARBA00023136"/>
    </source>
</evidence>
<accession>A0A9D1GYH2</accession>
<sequence>MTDAPVPLPSGAVPLPSDADAPAPDDPRWKRNVGLFLTGQLVSLFGSMVVQYVVMWWVTLETKSGMAIALYAVAAFAPQGVVSIFGGVFADRMNRKRLVILADASIAAVTLVLAIVMTLGITEMWIILLAVAIRSFGAGVQTPTVQALIPQIVPSEQLMRVNGIFQSVNSAMALLAPAAAAAIFAGFGIIPVFYLDVVTAVIGIGFLLLVSVPTLARTGEATSYRQDLVEGMRYIWHHAVVRWLLVVFALLFLLTVAPSFITPLLVARTFGEQEWKLAVLEIAFSIGMMIGGALVATLLAKRSPMRLILVATYGFALCTVALGLSPNLWVFYGFMFLFGVGVPLFSTPFTTLMQQTVEPAKHGRVFSYVGIVMALATPIGMVVFGPLADVISVQTLLVIAGIVTVAVISVAIMLPSGRAAIAASQERHH</sequence>
<feature type="transmembrane region" description="Helical" evidence="7">
    <location>
        <begin position="35"/>
        <end position="58"/>
    </location>
</feature>
<dbReference type="InterPro" id="IPR036259">
    <property type="entry name" value="MFS_trans_sf"/>
</dbReference>
<feature type="transmembrane region" description="Helical" evidence="7">
    <location>
        <begin position="200"/>
        <end position="219"/>
    </location>
</feature>
<keyword evidence="2" id="KW-1003">Cell membrane</keyword>
<feature type="transmembrane region" description="Helical" evidence="7">
    <location>
        <begin position="170"/>
        <end position="194"/>
    </location>
</feature>
<evidence type="ECO:0000313" key="9">
    <source>
        <dbReference type="EMBL" id="HIT75861.1"/>
    </source>
</evidence>